<dbReference type="Gene3D" id="1.10.510.10">
    <property type="entry name" value="Transferase(Phosphotransferase) domain 1"/>
    <property type="match status" value="1"/>
</dbReference>
<dbReference type="InterPro" id="IPR000719">
    <property type="entry name" value="Prot_kinase_dom"/>
</dbReference>
<accession>A0ABP8VQU2</accession>
<evidence type="ECO:0000259" key="10">
    <source>
        <dbReference type="PROSITE" id="PS50011"/>
    </source>
</evidence>
<dbReference type="EC" id="2.7.11.1" evidence="1"/>
<reference evidence="12" key="1">
    <citation type="journal article" date="2019" name="Int. J. Syst. Evol. Microbiol.">
        <title>The Global Catalogue of Microorganisms (GCM) 10K type strain sequencing project: providing services to taxonomists for standard genome sequencing and annotation.</title>
        <authorList>
            <consortium name="The Broad Institute Genomics Platform"/>
            <consortium name="The Broad Institute Genome Sequencing Center for Infectious Disease"/>
            <person name="Wu L."/>
            <person name="Ma J."/>
        </authorList>
    </citation>
    <scope>NUCLEOTIDE SEQUENCE [LARGE SCALE GENOMIC DNA]</scope>
    <source>
        <strain evidence="12">JCM 18127</strain>
    </source>
</reference>
<evidence type="ECO:0000256" key="8">
    <source>
        <dbReference type="SAM" id="MobiDB-lite"/>
    </source>
</evidence>
<name>A0ABP8VQU2_9ACTN</name>
<dbReference type="GO" id="GO:0016301">
    <property type="term" value="F:kinase activity"/>
    <property type="evidence" value="ECO:0007669"/>
    <property type="project" value="UniProtKB-KW"/>
</dbReference>
<evidence type="ECO:0000256" key="2">
    <source>
        <dbReference type="ARBA" id="ARBA00022527"/>
    </source>
</evidence>
<keyword evidence="12" id="KW-1185">Reference proteome</keyword>
<feature type="transmembrane region" description="Helical" evidence="9">
    <location>
        <begin position="354"/>
        <end position="376"/>
    </location>
</feature>
<dbReference type="PROSITE" id="PS50011">
    <property type="entry name" value="PROTEIN_KINASE_DOM"/>
    <property type="match status" value="1"/>
</dbReference>
<evidence type="ECO:0000313" key="11">
    <source>
        <dbReference type="EMBL" id="GAA4669498.1"/>
    </source>
</evidence>
<dbReference type="InterPro" id="IPR017441">
    <property type="entry name" value="Protein_kinase_ATP_BS"/>
</dbReference>
<evidence type="ECO:0000313" key="12">
    <source>
        <dbReference type="Proteomes" id="UP001500621"/>
    </source>
</evidence>
<dbReference type="Pfam" id="PF00069">
    <property type="entry name" value="Pkinase"/>
    <property type="match status" value="1"/>
</dbReference>
<evidence type="ECO:0000256" key="9">
    <source>
        <dbReference type="SAM" id="Phobius"/>
    </source>
</evidence>
<dbReference type="Proteomes" id="UP001500621">
    <property type="component" value="Unassembled WGS sequence"/>
</dbReference>
<dbReference type="SUPFAM" id="SSF56112">
    <property type="entry name" value="Protein kinase-like (PK-like)"/>
    <property type="match status" value="1"/>
</dbReference>
<dbReference type="InterPro" id="IPR008271">
    <property type="entry name" value="Ser/Thr_kinase_AS"/>
</dbReference>
<evidence type="ECO:0000256" key="7">
    <source>
        <dbReference type="PROSITE-ProRule" id="PRU10141"/>
    </source>
</evidence>
<proteinExistence type="predicted"/>
<organism evidence="11 12">
    <name type="scientific">Nocardioides nanhaiensis</name>
    <dbReference type="NCBI Taxonomy" id="1476871"/>
    <lineage>
        <taxon>Bacteria</taxon>
        <taxon>Bacillati</taxon>
        <taxon>Actinomycetota</taxon>
        <taxon>Actinomycetes</taxon>
        <taxon>Propionibacteriales</taxon>
        <taxon>Nocardioidaceae</taxon>
        <taxon>Nocardioides</taxon>
    </lineage>
</organism>
<keyword evidence="4 7" id="KW-0547">Nucleotide-binding</keyword>
<dbReference type="InterPro" id="IPR011009">
    <property type="entry name" value="Kinase-like_dom_sf"/>
</dbReference>
<evidence type="ECO:0000256" key="1">
    <source>
        <dbReference type="ARBA" id="ARBA00012513"/>
    </source>
</evidence>
<feature type="region of interest" description="Disordered" evidence="8">
    <location>
        <begin position="288"/>
        <end position="348"/>
    </location>
</feature>
<feature type="binding site" evidence="7">
    <location>
        <position position="47"/>
    </location>
    <ligand>
        <name>ATP</name>
        <dbReference type="ChEBI" id="CHEBI:30616"/>
    </ligand>
</feature>
<dbReference type="SMART" id="SM00220">
    <property type="entry name" value="S_TKc"/>
    <property type="match status" value="1"/>
</dbReference>
<gene>
    <name evidence="11" type="ORF">GCM10023226_02330</name>
</gene>
<protein>
    <recommendedName>
        <fullName evidence="1">non-specific serine/threonine protein kinase</fullName>
        <ecNumber evidence="1">2.7.11.1</ecNumber>
    </recommendedName>
</protein>
<comment type="caution">
    <text evidence="11">The sequence shown here is derived from an EMBL/GenBank/DDBJ whole genome shotgun (WGS) entry which is preliminary data.</text>
</comment>
<dbReference type="PROSITE" id="PS00108">
    <property type="entry name" value="PROTEIN_KINASE_ST"/>
    <property type="match status" value="1"/>
</dbReference>
<evidence type="ECO:0000256" key="6">
    <source>
        <dbReference type="ARBA" id="ARBA00022840"/>
    </source>
</evidence>
<sequence>MSTETPGYPVPGEMVGPYRIERRLGFGGMGVVFAAFDASLQRSVALKIISPHLADDEGFRARFVREAQAQASVRSPHVVAVHSHGEADGRLYIATELVDAGDLGRLVLEHGPPPMPVALDILAQVASGLADAHAAGLVHRDIKPANVLLRRREDGVQAYLADFGIARQVGVDPAFTQVGGTVGTPSYMAPELHTGGRAGLESDIYSLGCLLWAALTGTAPFAGGSDYEVVTAHREQPVPQLRGGTPAAEKINQILLRSLAKRPTERYVGAGAMARDLRAAVALAETSEERAVPAGSAGRPVAGRTHVSGSGAPAAPEGSSIFGNRHTPTPTPAPPRVISPSPATPGYTGRRRRVALVVVAVLLALAAGAGVAYALMRDSDEEGGPRAVDASSSGEPGAGAGDSEPPSDANPPTGEPTAAQRQQLVESMADGIGAVSPLITGENATCTAQAWLDAVGVQAFVEAGFVDVDWTFVDRPQEDLTPEMQTAAQEAVLSCALGQVG</sequence>
<evidence type="ECO:0000256" key="5">
    <source>
        <dbReference type="ARBA" id="ARBA00022777"/>
    </source>
</evidence>
<dbReference type="PROSITE" id="PS00107">
    <property type="entry name" value="PROTEIN_KINASE_ATP"/>
    <property type="match status" value="1"/>
</dbReference>
<dbReference type="CDD" id="cd14014">
    <property type="entry name" value="STKc_PknB_like"/>
    <property type="match status" value="1"/>
</dbReference>
<keyword evidence="9" id="KW-1133">Transmembrane helix</keyword>
<keyword evidence="9" id="KW-0812">Transmembrane</keyword>
<dbReference type="EMBL" id="BAABIM010000001">
    <property type="protein sequence ID" value="GAA4669498.1"/>
    <property type="molecule type" value="Genomic_DNA"/>
</dbReference>
<evidence type="ECO:0000256" key="3">
    <source>
        <dbReference type="ARBA" id="ARBA00022679"/>
    </source>
</evidence>
<keyword evidence="3" id="KW-0808">Transferase</keyword>
<keyword evidence="2" id="KW-0723">Serine/threonine-protein kinase</keyword>
<feature type="compositionally biased region" description="Low complexity" evidence="8">
    <location>
        <begin position="389"/>
        <end position="407"/>
    </location>
</feature>
<feature type="domain" description="Protein kinase" evidence="10">
    <location>
        <begin position="18"/>
        <end position="281"/>
    </location>
</feature>
<evidence type="ECO:0000256" key="4">
    <source>
        <dbReference type="ARBA" id="ARBA00022741"/>
    </source>
</evidence>
<dbReference type="RefSeq" id="WP_345262211.1">
    <property type="nucleotide sequence ID" value="NZ_BAABIM010000001.1"/>
</dbReference>
<dbReference type="PANTHER" id="PTHR43289">
    <property type="entry name" value="MITOGEN-ACTIVATED PROTEIN KINASE KINASE KINASE 20-RELATED"/>
    <property type="match status" value="1"/>
</dbReference>
<dbReference type="PANTHER" id="PTHR43289:SF6">
    <property type="entry name" value="SERINE_THREONINE-PROTEIN KINASE NEKL-3"/>
    <property type="match status" value="1"/>
</dbReference>
<dbReference type="Gene3D" id="3.30.200.20">
    <property type="entry name" value="Phosphorylase Kinase, domain 1"/>
    <property type="match status" value="1"/>
</dbReference>
<keyword evidence="5 11" id="KW-0418">Kinase</keyword>
<keyword evidence="6 7" id="KW-0067">ATP-binding</keyword>
<keyword evidence="9" id="KW-0472">Membrane</keyword>
<feature type="region of interest" description="Disordered" evidence="8">
    <location>
        <begin position="381"/>
        <end position="418"/>
    </location>
</feature>